<feature type="region of interest" description="Disordered" evidence="1">
    <location>
        <begin position="417"/>
        <end position="436"/>
    </location>
</feature>
<dbReference type="EMBL" id="NCSJ02000111">
    <property type="protein sequence ID" value="RFU30011.1"/>
    <property type="molecule type" value="Genomic_DNA"/>
</dbReference>
<reference evidence="3 4" key="1">
    <citation type="submission" date="2018-05" db="EMBL/GenBank/DDBJ databases">
        <title>Draft genome sequence of Scytalidium lignicola DSM 105466, a ubiquitous saprotrophic fungus.</title>
        <authorList>
            <person name="Buettner E."/>
            <person name="Gebauer A.M."/>
            <person name="Hofrichter M."/>
            <person name="Liers C."/>
            <person name="Kellner H."/>
        </authorList>
    </citation>
    <scope>NUCLEOTIDE SEQUENCE [LARGE SCALE GENOMIC DNA]</scope>
    <source>
        <strain evidence="3 4">DSM 105466</strain>
    </source>
</reference>
<evidence type="ECO:0000256" key="1">
    <source>
        <dbReference type="SAM" id="MobiDB-lite"/>
    </source>
</evidence>
<feature type="compositionally biased region" description="Polar residues" evidence="1">
    <location>
        <begin position="115"/>
        <end position="140"/>
    </location>
</feature>
<accession>A0A3E2HA30</accession>
<feature type="transmembrane region" description="Helical" evidence="2">
    <location>
        <begin position="6"/>
        <end position="23"/>
    </location>
</feature>
<keyword evidence="2" id="KW-0812">Transmembrane</keyword>
<keyword evidence="2" id="KW-0472">Membrane</keyword>
<feature type="region of interest" description="Disordered" evidence="1">
    <location>
        <begin position="32"/>
        <end position="411"/>
    </location>
</feature>
<dbReference type="Proteomes" id="UP000258309">
    <property type="component" value="Unassembled WGS sequence"/>
</dbReference>
<dbReference type="AlphaFoldDB" id="A0A3E2HA30"/>
<feature type="non-terminal residue" evidence="3">
    <location>
        <position position="1"/>
    </location>
</feature>
<sequence>MTTITTVGGWIVVLGVAALYFYLTNIKDANKSRRPASIKQARSTEVRKDVKPRRVVKDGGSDSGDQGGRSGEISQRKKAPQAVKLDVEQETFRSARTSRQPERDEEVDNKEFARQLSSVKTGTLLTSKPQNAARQKSVKQSRALEKKLPVENSSDNATAPSSATGGDADDDQSSLNSPELGATVAPPMNSDISDMLEAPAQGPAILRVTESAGPARPKEKARAAFDPVETKKQRQNRKKAELNKQIREQEEKERKILMEKQRRTAREAEGRAAKDGSAFLASNPPSTSAWVAPSGSTQRPKTAEVKQIDLLDTYEPSTKQPASDVPLEATYSESELVGSDWQKSLPSEEEQMRIAVEDTNWNVVKGKERGRKKKGADQDTTDKPSPAGGQDSTKARPASERSGPGQKWTTTLVHVESNGEVVESEKELQDSEWEVA</sequence>
<feature type="compositionally biased region" description="Polar residues" evidence="1">
    <location>
        <begin position="151"/>
        <end position="164"/>
    </location>
</feature>
<feature type="compositionally biased region" description="Polar residues" evidence="1">
    <location>
        <begin position="283"/>
        <end position="300"/>
    </location>
</feature>
<evidence type="ECO:0000313" key="4">
    <source>
        <dbReference type="Proteomes" id="UP000258309"/>
    </source>
</evidence>
<organism evidence="3 4">
    <name type="scientific">Scytalidium lignicola</name>
    <name type="common">Hyphomycete</name>
    <dbReference type="NCBI Taxonomy" id="5539"/>
    <lineage>
        <taxon>Eukaryota</taxon>
        <taxon>Fungi</taxon>
        <taxon>Dikarya</taxon>
        <taxon>Ascomycota</taxon>
        <taxon>Pezizomycotina</taxon>
        <taxon>Leotiomycetes</taxon>
        <taxon>Leotiomycetes incertae sedis</taxon>
        <taxon>Scytalidium</taxon>
    </lineage>
</organism>
<keyword evidence="2" id="KW-1133">Transmembrane helix</keyword>
<feature type="compositionally biased region" description="Basic and acidic residues" evidence="1">
    <location>
        <begin position="216"/>
        <end position="274"/>
    </location>
</feature>
<feature type="compositionally biased region" description="Gly residues" evidence="1">
    <location>
        <begin position="61"/>
        <end position="70"/>
    </location>
</feature>
<keyword evidence="4" id="KW-1185">Reference proteome</keyword>
<feature type="non-terminal residue" evidence="3">
    <location>
        <position position="436"/>
    </location>
</feature>
<protein>
    <submittedName>
        <fullName evidence="3">Uncharacterized protein</fullName>
    </submittedName>
</protein>
<dbReference type="OrthoDB" id="4207724at2759"/>
<evidence type="ECO:0000313" key="3">
    <source>
        <dbReference type="EMBL" id="RFU30011.1"/>
    </source>
</evidence>
<dbReference type="OMA" id="ENEWTTV"/>
<evidence type="ECO:0000256" key="2">
    <source>
        <dbReference type="SAM" id="Phobius"/>
    </source>
</evidence>
<comment type="caution">
    <text evidence="3">The sequence shown here is derived from an EMBL/GenBank/DDBJ whole genome shotgun (WGS) entry which is preliminary data.</text>
</comment>
<proteinExistence type="predicted"/>
<name>A0A3E2HA30_SCYLI</name>
<gene>
    <name evidence="3" type="ORF">B7463_g6313</name>
</gene>